<protein>
    <submittedName>
        <fullName evidence="4">Anti-sigma factor</fullName>
    </submittedName>
</protein>
<feature type="domain" description="DUF4349" evidence="3">
    <location>
        <begin position="55"/>
        <end position="263"/>
    </location>
</feature>
<organism evidence="4 5">
    <name type="scientific">Orenia metallireducens</name>
    <dbReference type="NCBI Taxonomy" id="1413210"/>
    <lineage>
        <taxon>Bacteria</taxon>
        <taxon>Bacillati</taxon>
        <taxon>Bacillota</taxon>
        <taxon>Clostridia</taxon>
        <taxon>Halanaerobiales</taxon>
        <taxon>Halobacteroidaceae</taxon>
        <taxon>Orenia</taxon>
    </lineage>
</organism>
<feature type="coiled-coil region" evidence="1">
    <location>
        <begin position="148"/>
        <end position="198"/>
    </location>
</feature>
<dbReference type="AlphaFoldDB" id="A0A1C0AAV1"/>
<keyword evidence="5" id="KW-1185">Reference proteome</keyword>
<evidence type="ECO:0000256" key="1">
    <source>
        <dbReference type="SAM" id="Coils"/>
    </source>
</evidence>
<evidence type="ECO:0000256" key="2">
    <source>
        <dbReference type="SAM" id="Phobius"/>
    </source>
</evidence>
<dbReference type="EMBL" id="LWDV01000008">
    <property type="protein sequence ID" value="OCL27428.1"/>
    <property type="molecule type" value="Genomic_DNA"/>
</dbReference>
<dbReference type="OrthoDB" id="9808253at2"/>
<proteinExistence type="predicted"/>
<keyword evidence="2" id="KW-0472">Membrane</keyword>
<keyword evidence="2" id="KW-0812">Transmembrane</keyword>
<reference evidence="4" key="2">
    <citation type="submission" date="2016-08" db="EMBL/GenBank/DDBJ databases">
        <title>Orenia metallireducens sp. nov. strain Z6, a Novel Metal-reducing Firmicute from the Deep Subsurface.</title>
        <authorList>
            <person name="Maxim B.I."/>
            <person name="Kenneth K."/>
            <person name="Flynn T.M."/>
            <person name="Oloughlin E.J."/>
            <person name="Locke R.A."/>
            <person name="Weber J.R."/>
            <person name="Egan S.M."/>
            <person name="Mackie R.I."/>
            <person name="Cann I.K."/>
        </authorList>
    </citation>
    <scope>NUCLEOTIDE SEQUENCE [LARGE SCALE GENOMIC DNA]</scope>
    <source>
        <strain evidence="4">Z6</strain>
    </source>
</reference>
<keyword evidence="2" id="KW-1133">Transmembrane helix</keyword>
<dbReference type="Proteomes" id="UP000093514">
    <property type="component" value="Unassembled WGS sequence"/>
</dbReference>
<gene>
    <name evidence="4" type="ORF">U472_07610</name>
</gene>
<reference evidence="4" key="1">
    <citation type="submission" date="2016-07" db="EMBL/GenBank/DDBJ databases">
        <authorList>
            <person name="Dong Y."/>
            <person name="Sanford R.A."/>
            <person name="Fouke B.W."/>
        </authorList>
    </citation>
    <scope>NUCLEOTIDE SEQUENCE</scope>
    <source>
        <strain evidence="4">Z6</strain>
    </source>
</reference>
<feature type="transmembrane region" description="Helical" evidence="2">
    <location>
        <begin position="240"/>
        <end position="263"/>
    </location>
</feature>
<keyword evidence="1" id="KW-0175">Coiled coil</keyword>
<accession>A0A1C0AAV1</accession>
<name>A0A1C0AAV1_9FIRM</name>
<comment type="caution">
    <text evidence="4">The sequence shown here is derived from an EMBL/GenBank/DDBJ whole genome shotgun (WGS) entry which is preliminary data.</text>
</comment>
<dbReference type="Pfam" id="PF14257">
    <property type="entry name" value="DUF4349"/>
    <property type="match status" value="1"/>
</dbReference>
<evidence type="ECO:0000313" key="5">
    <source>
        <dbReference type="Proteomes" id="UP000093514"/>
    </source>
</evidence>
<dbReference type="InterPro" id="IPR025645">
    <property type="entry name" value="DUF4349"/>
</dbReference>
<sequence>MTLITTSCGASYERKEVALNSAIQPRTSLSYDKAEVMEESKVMKSVEVETPTVERKIIRNANLNLEIRDLSNISEKVNKIINSHQGFIANSRKWTGYNNRKFYNFTLRVPEEEFEVTLSELSQLGKLLREELSGQDITKEYIDIQARLNNFKAQEERYLELLDKAKDVKDILEVERELNRVRINIEQLEGTIKYYDNQISLATIRVNISEPEAIINNSSNLGFLKSFREALRSFIKSINLIIVLIGALIPWLILVAILGYLLYRIIKKRRS</sequence>
<evidence type="ECO:0000313" key="4">
    <source>
        <dbReference type="EMBL" id="OCL27428.1"/>
    </source>
</evidence>
<evidence type="ECO:0000259" key="3">
    <source>
        <dbReference type="Pfam" id="PF14257"/>
    </source>
</evidence>